<keyword evidence="4" id="KW-1015">Disulfide bond</keyword>
<dbReference type="OrthoDB" id="3711786at2"/>
<evidence type="ECO:0000256" key="1">
    <source>
        <dbReference type="ARBA" id="ARBA00007534"/>
    </source>
</evidence>
<dbReference type="PANTHER" id="PTHR33630">
    <property type="entry name" value="CUTINASE RV1984C-RELATED-RELATED"/>
    <property type="match status" value="1"/>
</dbReference>
<dbReference type="PANTHER" id="PTHR33630:SF9">
    <property type="entry name" value="CUTINASE 4"/>
    <property type="match status" value="1"/>
</dbReference>
<protein>
    <submittedName>
        <fullName evidence="7">Cutinase family protein</fullName>
    </submittedName>
</protein>
<dbReference type="AlphaFoldDB" id="A0A8B3FMN7"/>
<evidence type="ECO:0000313" key="8">
    <source>
        <dbReference type="Proteomes" id="UP000279336"/>
    </source>
</evidence>
<evidence type="ECO:0000256" key="4">
    <source>
        <dbReference type="ARBA" id="ARBA00023157"/>
    </source>
</evidence>
<evidence type="ECO:0000256" key="6">
    <source>
        <dbReference type="SAM" id="Phobius"/>
    </source>
</evidence>
<accession>A0A8B3FMN7</accession>
<evidence type="ECO:0000313" key="7">
    <source>
        <dbReference type="EMBL" id="RLP07034.1"/>
    </source>
</evidence>
<sequence>MSSASAGWTGRRSGEWDHDGDATSPKEPLIMRMPRWIARATPKWAAAATATALFAAASLTATPARADGGWSGEPVASSAADTQGCAQVLLVGVRGSGQEAPYGDMVDGVRSELSARLDGQRPDLRLAQAYLDYPATSLDEIDTASVQDMVLGEESSPAPAYVSSVEAGTAELIRLAEAEAQRCPAEKLLVVGYSQGAEVATRALGSGALNGNLLGAVLLGNPLHYDGQNITELDGTASNRSYGLTAALYYLKAELAGSTGDRQAQVQRLVEVVVALYDGTVDTASFASAMTGSGAAVPGEAAPRTWSVCTAGDPVCDSADALSNVLTSSATLQNARSEGGAQHGSYTPENLPGTLDAVTAELTGLPRASEAEEQQPATEGPGRGGAVLGALCAGALLAGGAAAVIVRRRRAGRAGAENRPTGRRAGRDRAQP</sequence>
<dbReference type="EMBL" id="RCIW01000020">
    <property type="protein sequence ID" value="RLP07034.1"/>
    <property type="molecule type" value="Genomic_DNA"/>
</dbReference>
<comment type="similarity">
    <text evidence="1">Belongs to the cutinase family.</text>
</comment>
<evidence type="ECO:0000256" key="3">
    <source>
        <dbReference type="ARBA" id="ARBA00022801"/>
    </source>
</evidence>
<keyword evidence="6" id="KW-0812">Transmembrane</keyword>
<feature type="compositionally biased region" description="Basic and acidic residues" evidence="5">
    <location>
        <begin position="12"/>
        <end position="21"/>
    </location>
</feature>
<reference evidence="7 8" key="1">
    <citation type="submission" date="2018-10" db="EMBL/GenBank/DDBJ databases">
        <title>Propionibacterium australiense Genome Sequencing and Assembly.</title>
        <authorList>
            <person name="Bernier A.-M."/>
            <person name="Bernard K."/>
        </authorList>
    </citation>
    <scope>NUCLEOTIDE SEQUENCE [LARGE SCALE GENOMIC DNA]</scope>
    <source>
        <strain evidence="7 8">NML98A078</strain>
    </source>
</reference>
<gene>
    <name evidence="7" type="ORF">D7U36_11670</name>
</gene>
<dbReference type="InterPro" id="IPR000675">
    <property type="entry name" value="Cutinase/axe"/>
</dbReference>
<feature type="region of interest" description="Disordered" evidence="5">
    <location>
        <begin position="1"/>
        <end position="27"/>
    </location>
</feature>
<proteinExistence type="inferred from homology"/>
<evidence type="ECO:0000256" key="5">
    <source>
        <dbReference type="SAM" id="MobiDB-lite"/>
    </source>
</evidence>
<keyword evidence="2" id="KW-0719">Serine esterase</keyword>
<evidence type="ECO:0000256" key="2">
    <source>
        <dbReference type="ARBA" id="ARBA00022487"/>
    </source>
</evidence>
<dbReference type="InterPro" id="IPR029058">
    <property type="entry name" value="AB_hydrolase_fold"/>
</dbReference>
<dbReference type="SUPFAM" id="SSF53474">
    <property type="entry name" value="alpha/beta-Hydrolases"/>
    <property type="match status" value="1"/>
</dbReference>
<organism evidence="7 8">
    <name type="scientific">Propionibacterium australiense</name>
    <dbReference type="NCBI Taxonomy" id="119981"/>
    <lineage>
        <taxon>Bacteria</taxon>
        <taxon>Bacillati</taxon>
        <taxon>Actinomycetota</taxon>
        <taxon>Actinomycetes</taxon>
        <taxon>Propionibacteriales</taxon>
        <taxon>Propionibacteriaceae</taxon>
        <taxon>Propionibacterium</taxon>
    </lineage>
</organism>
<dbReference type="Proteomes" id="UP000279336">
    <property type="component" value="Unassembled WGS sequence"/>
</dbReference>
<dbReference type="Pfam" id="PF01083">
    <property type="entry name" value="Cutinase"/>
    <property type="match status" value="1"/>
</dbReference>
<keyword evidence="3" id="KW-0378">Hydrolase</keyword>
<dbReference type="GO" id="GO:0052689">
    <property type="term" value="F:carboxylic ester hydrolase activity"/>
    <property type="evidence" value="ECO:0007669"/>
    <property type="project" value="UniProtKB-KW"/>
</dbReference>
<dbReference type="SMART" id="SM01110">
    <property type="entry name" value="Cutinase"/>
    <property type="match status" value="1"/>
</dbReference>
<name>A0A8B3FMN7_9ACTN</name>
<feature type="region of interest" description="Disordered" evidence="5">
    <location>
        <begin position="333"/>
        <end position="353"/>
    </location>
</feature>
<feature type="region of interest" description="Disordered" evidence="5">
    <location>
        <begin position="408"/>
        <end position="432"/>
    </location>
</feature>
<dbReference type="Gene3D" id="3.40.50.1820">
    <property type="entry name" value="alpha/beta hydrolase"/>
    <property type="match status" value="1"/>
</dbReference>
<comment type="caution">
    <text evidence="7">The sequence shown here is derived from an EMBL/GenBank/DDBJ whole genome shotgun (WGS) entry which is preliminary data.</text>
</comment>
<keyword evidence="6" id="KW-0472">Membrane</keyword>
<feature type="transmembrane region" description="Helical" evidence="6">
    <location>
        <begin position="384"/>
        <end position="406"/>
    </location>
</feature>
<keyword evidence="6" id="KW-1133">Transmembrane helix</keyword>